<keyword evidence="7" id="KW-0106">Calcium</keyword>
<gene>
    <name evidence="10" type="ORF">LOD99_5066</name>
</gene>
<sequence>MAPNVWADKYNIKGHWGYTTSTLDWCEENYIVLFYVAEFWNTISNVLLVILPLCLIYSYYIQKFAFIHILAVSSVFTVGIGSVLFHATLLYHMQMMDELPMLIAASFLVFNMMTITVADGSVWKFIIGLLLSIFCIFAIVVYLVINDPLFHEACYGILIFLSFIASFGTIFKHELYNCAKLLITGYSIVIVAFILWNVENTFCPQVRSVRDKSGYFRPLFELHAWWHILCGLGTHVIVLSHTKLLLSYRDIAYEFRYYFGIIPYIQQLSKEKNV</sequence>
<dbReference type="GO" id="GO:0046513">
    <property type="term" value="P:ceramide biosynthetic process"/>
    <property type="evidence" value="ECO:0007669"/>
    <property type="project" value="TreeGrafter"/>
</dbReference>
<feature type="transmembrane region" description="Helical" evidence="9">
    <location>
        <begin position="39"/>
        <end position="60"/>
    </location>
</feature>
<evidence type="ECO:0000256" key="9">
    <source>
        <dbReference type="RuleBase" id="RU364079"/>
    </source>
</evidence>
<feature type="transmembrane region" description="Helical" evidence="9">
    <location>
        <begin position="125"/>
        <end position="144"/>
    </location>
</feature>
<dbReference type="Pfam" id="PF05875">
    <property type="entry name" value="Ceramidase"/>
    <property type="match status" value="1"/>
</dbReference>
<comment type="similarity">
    <text evidence="2 9">Belongs to the alkaline ceramidase family.</text>
</comment>
<feature type="transmembrane region" description="Helical" evidence="9">
    <location>
        <begin position="67"/>
        <end position="93"/>
    </location>
</feature>
<keyword evidence="4 9" id="KW-0378">Hydrolase</keyword>
<keyword evidence="5 9" id="KW-1133">Transmembrane helix</keyword>
<evidence type="ECO:0000313" key="10">
    <source>
        <dbReference type="EMBL" id="KAI6651458.1"/>
    </source>
</evidence>
<comment type="cofactor">
    <cofactor evidence="8">
        <name>Zn(2+)</name>
        <dbReference type="ChEBI" id="CHEBI:29105"/>
    </cofactor>
</comment>
<keyword evidence="7" id="KW-0479">Metal-binding</keyword>
<organism evidence="10 11">
    <name type="scientific">Oopsacas minuta</name>
    <dbReference type="NCBI Taxonomy" id="111878"/>
    <lineage>
        <taxon>Eukaryota</taxon>
        <taxon>Metazoa</taxon>
        <taxon>Porifera</taxon>
        <taxon>Hexactinellida</taxon>
        <taxon>Hexasterophora</taxon>
        <taxon>Lyssacinosida</taxon>
        <taxon>Leucopsacidae</taxon>
        <taxon>Oopsacas</taxon>
    </lineage>
</organism>
<dbReference type="PANTHER" id="PTHR46187">
    <property type="entry name" value="ALKALINE CERAMIDASE 3"/>
    <property type="match status" value="1"/>
</dbReference>
<name>A0AAV7JRZ2_9METZ</name>
<feature type="binding site" evidence="8">
    <location>
        <position position="86"/>
    </location>
    <ligand>
        <name>Zn(2+)</name>
        <dbReference type="ChEBI" id="CHEBI:29105"/>
        <note>catalytic</note>
    </ligand>
</feature>
<evidence type="ECO:0000256" key="8">
    <source>
        <dbReference type="PIRSR" id="PIRSR608901-2"/>
    </source>
</evidence>
<keyword evidence="8" id="KW-0862">Zinc</keyword>
<feature type="binding site" evidence="7">
    <location>
        <position position="38"/>
    </location>
    <ligand>
        <name>Ca(2+)</name>
        <dbReference type="ChEBI" id="CHEBI:29108"/>
    </ligand>
</feature>
<feature type="binding site" evidence="8">
    <location>
        <position position="223"/>
    </location>
    <ligand>
        <name>Zn(2+)</name>
        <dbReference type="ChEBI" id="CHEBI:29105"/>
        <note>catalytic</note>
    </ligand>
</feature>
<dbReference type="PANTHER" id="PTHR46187:SF3">
    <property type="entry name" value="ALKALINE CERAMIDASE 3"/>
    <property type="match status" value="1"/>
</dbReference>
<feature type="transmembrane region" description="Helical" evidence="9">
    <location>
        <begin position="99"/>
        <end position="118"/>
    </location>
</feature>
<dbReference type="GO" id="GO:0016811">
    <property type="term" value="F:hydrolase activity, acting on carbon-nitrogen (but not peptide) bonds, in linear amides"/>
    <property type="evidence" value="ECO:0007669"/>
    <property type="project" value="InterPro"/>
</dbReference>
<feature type="transmembrane region" description="Helical" evidence="9">
    <location>
        <begin position="150"/>
        <end position="171"/>
    </location>
</feature>
<protein>
    <recommendedName>
        <fullName evidence="9">Alkaline ceramidase</fullName>
        <ecNumber evidence="9">3.5.1.-</ecNumber>
    </recommendedName>
</protein>
<dbReference type="GO" id="GO:0046514">
    <property type="term" value="P:ceramide catabolic process"/>
    <property type="evidence" value="ECO:0007669"/>
    <property type="project" value="TreeGrafter"/>
</dbReference>
<feature type="binding site" evidence="7">
    <location>
        <position position="27"/>
    </location>
    <ligand>
        <name>Ca(2+)</name>
        <dbReference type="ChEBI" id="CHEBI:29108"/>
    </ligand>
</feature>
<evidence type="ECO:0000256" key="1">
    <source>
        <dbReference type="ARBA" id="ARBA00004141"/>
    </source>
</evidence>
<reference evidence="10 11" key="1">
    <citation type="journal article" date="2023" name="BMC Biol.">
        <title>The compact genome of the sponge Oopsacas minuta (Hexactinellida) is lacking key metazoan core genes.</title>
        <authorList>
            <person name="Santini S."/>
            <person name="Schenkelaars Q."/>
            <person name="Jourda C."/>
            <person name="Duchesne M."/>
            <person name="Belahbib H."/>
            <person name="Rocher C."/>
            <person name="Selva M."/>
            <person name="Riesgo A."/>
            <person name="Vervoort M."/>
            <person name="Leys S.P."/>
            <person name="Kodjabachian L."/>
            <person name="Le Bivic A."/>
            <person name="Borchiellini C."/>
            <person name="Claverie J.M."/>
            <person name="Renard E."/>
        </authorList>
    </citation>
    <scope>NUCLEOTIDE SEQUENCE [LARGE SCALE GENOMIC DNA]</scope>
    <source>
        <strain evidence="10">SPO-2</strain>
    </source>
</reference>
<keyword evidence="11" id="KW-1185">Reference proteome</keyword>
<evidence type="ECO:0000256" key="2">
    <source>
        <dbReference type="ARBA" id="ARBA00009780"/>
    </source>
</evidence>
<evidence type="ECO:0000256" key="4">
    <source>
        <dbReference type="ARBA" id="ARBA00022801"/>
    </source>
</evidence>
<evidence type="ECO:0000313" key="11">
    <source>
        <dbReference type="Proteomes" id="UP001165289"/>
    </source>
</evidence>
<comment type="caution">
    <text evidence="10">The sequence shown here is derived from an EMBL/GenBank/DDBJ whole genome shotgun (WGS) entry which is preliminary data.</text>
</comment>
<comment type="subcellular location">
    <subcellularLocation>
        <location evidence="1">Membrane</location>
        <topology evidence="1">Multi-pass membrane protein</topology>
    </subcellularLocation>
</comment>
<dbReference type="GO" id="GO:0005789">
    <property type="term" value="C:endoplasmic reticulum membrane"/>
    <property type="evidence" value="ECO:0007669"/>
    <property type="project" value="TreeGrafter"/>
</dbReference>
<proteinExistence type="inferred from homology"/>
<dbReference type="EMBL" id="JAKMXF010000303">
    <property type="protein sequence ID" value="KAI6651458.1"/>
    <property type="molecule type" value="Genomic_DNA"/>
</dbReference>
<feature type="binding site" evidence="7">
    <location>
        <position position="24"/>
    </location>
    <ligand>
        <name>Ca(2+)</name>
        <dbReference type="ChEBI" id="CHEBI:29108"/>
    </ligand>
</feature>
<comment type="function">
    <text evidence="9">Hydrolyzes the sphingolipid ceramide into sphingosine and free fatty acid.</text>
</comment>
<feature type="binding site" evidence="8">
    <location>
        <position position="227"/>
    </location>
    <ligand>
        <name>Zn(2+)</name>
        <dbReference type="ChEBI" id="CHEBI:29105"/>
        <note>catalytic</note>
    </ligand>
</feature>
<feature type="transmembrane region" description="Helical" evidence="9">
    <location>
        <begin position="178"/>
        <end position="198"/>
    </location>
</feature>
<evidence type="ECO:0000256" key="5">
    <source>
        <dbReference type="ARBA" id="ARBA00022989"/>
    </source>
</evidence>
<feature type="transmembrane region" description="Helical" evidence="9">
    <location>
        <begin position="224"/>
        <end position="246"/>
    </location>
</feature>
<feature type="binding site" evidence="7">
    <location>
        <position position="29"/>
    </location>
    <ligand>
        <name>Ca(2+)</name>
        <dbReference type="ChEBI" id="CHEBI:29108"/>
    </ligand>
</feature>
<keyword evidence="6 9" id="KW-0472">Membrane</keyword>
<dbReference type="InterPro" id="IPR008901">
    <property type="entry name" value="ACER"/>
</dbReference>
<evidence type="ECO:0000256" key="6">
    <source>
        <dbReference type="ARBA" id="ARBA00023136"/>
    </source>
</evidence>
<keyword evidence="9" id="KW-0443">Lipid metabolism</keyword>
<dbReference type="GO" id="GO:0046872">
    <property type="term" value="F:metal ion binding"/>
    <property type="evidence" value="ECO:0007669"/>
    <property type="project" value="UniProtKB-KW"/>
</dbReference>
<dbReference type="Proteomes" id="UP001165289">
    <property type="component" value="Unassembled WGS sequence"/>
</dbReference>
<keyword evidence="3 9" id="KW-0812">Transmembrane</keyword>
<dbReference type="EC" id="3.5.1.-" evidence="9"/>
<dbReference type="AlphaFoldDB" id="A0AAV7JRZ2"/>
<evidence type="ECO:0000256" key="3">
    <source>
        <dbReference type="ARBA" id="ARBA00022692"/>
    </source>
</evidence>
<accession>A0AAV7JRZ2</accession>
<feature type="binding site" evidence="7">
    <location>
        <position position="25"/>
    </location>
    <ligand>
        <name>Ca(2+)</name>
        <dbReference type="ChEBI" id="CHEBI:29108"/>
    </ligand>
</feature>
<evidence type="ECO:0000256" key="7">
    <source>
        <dbReference type="PIRSR" id="PIRSR608901-1"/>
    </source>
</evidence>